<evidence type="ECO:0000256" key="7">
    <source>
        <dbReference type="ARBA" id="ARBA00023136"/>
    </source>
</evidence>
<comment type="similarity">
    <text evidence="2">Belongs to the resistance-nodulation-cell division (RND) (TC 2.A.6) family.</text>
</comment>
<accession>A0ABW6AFC4</accession>
<dbReference type="InterPro" id="IPR004763">
    <property type="entry name" value="CusA-like"/>
</dbReference>
<dbReference type="NCBIfam" id="TIGR00914">
    <property type="entry name" value="2A0601"/>
    <property type="match status" value="1"/>
</dbReference>
<dbReference type="Gene3D" id="3.30.70.1440">
    <property type="entry name" value="Multidrug efflux transporter AcrB pore domain"/>
    <property type="match status" value="1"/>
</dbReference>
<name>A0ABW6AFC4_9BACT</name>
<dbReference type="PRINTS" id="PR00702">
    <property type="entry name" value="ACRIFLAVINRP"/>
</dbReference>
<evidence type="ECO:0000313" key="9">
    <source>
        <dbReference type="EMBL" id="MFD2932704.1"/>
    </source>
</evidence>
<feature type="transmembrane region" description="Helical" evidence="8">
    <location>
        <begin position="446"/>
        <end position="464"/>
    </location>
</feature>
<feature type="transmembrane region" description="Helical" evidence="8">
    <location>
        <begin position="922"/>
        <end position="947"/>
    </location>
</feature>
<reference evidence="10" key="1">
    <citation type="journal article" date="2019" name="Int. J. Syst. Evol. Microbiol.">
        <title>The Global Catalogue of Microorganisms (GCM) 10K type strain sequencing project: providing services to taxonomists for standard genome sequencing and annotation.</title>
        <authorList>
            <consortium name="The Broad Institute Genomics Platform"/>
            <consortium name="The Broad Institute Genome Sequencing Center for Infectious Disease"/>
            <person name="Wu L."/>
            <person name="Ma J."/>
        </authorList>
    </citation>
    <scope>NUCLEOTIDE SEQUENCE [LARGE SCALE GENOMIC DNA]</scope>
    <source>
        <strain evidence="10">KCTC 52490</strain>
    </source>
</reference>
<sequence length="1034" mass="114219">MNAFIRNVVGFSLKNRFFIFFMTAGLIIAGVVSYLSTPLEAFPDVTNTQIIVVTEWNGRSAEEIERFVTVPIEVAMNSVQRKSSVRSVTMFGLSVIKIIFDDDVDDFFARQQVNNQLRSVSLPDGVDPDVQPPYGPTGEIFRFTLQSPTRDSRELLTLHNWVIDRQLRSVAGVADVVAFGGREKSYEIRVNPTQLAKYDITPLEVYQAVTRSNINVGGDVIERNGQAYVVRGIGLLTSIADIENLLVEDLSGNPVLIKNVAEVAESNLPRVGQVGLDSEDDVVEGIVVMRKNENPSEILGRVKAKIEELNTRILPSDVKMVTFYDRDNLISFCTRTVLHNLTEGIVLVTVIVFLFMADWRTTVIVSIIIPLALLFAFMCLRLRGMSANLLSMGAVDFGIIVDGAVVMVEGIFVTLDHQAHRVGMPKFNRMAKLGLIKKTGGELGKAVFFSKLIIITALLPIFSFQKVEGKMFSPLAWTLGFALLGALLFTLTLVPVLCSILLKKDVREKNNPLVNFFDRIVMAGFNWCFSHRRLSLLTSIAFMATSFFSATLLGSEFLPTLNEGALWVTAEMPMSMSLPESVKMARTIREDLHKFPEVKQILSQTGRSNDGTDPNGFYFCQFQVDLQPKESWERTISVDQLIEEMDVKLKSYQGVNYNYSQPIIDNVAEAVAGFKASNGIKIFGTDLAELEKYANTVIGAIRDVPGVKDVGILRNIGQPEISVLFDDRKMALYGVSTADAQSVIEMAIGGKTASVLYEGERKFDIRVRYGETYRKTEDDIMRLMVPTLRGNKIPLREIAALREVTGPAFVYRDNNKRFIGVKFSVRERDLGSTIAEAQQRVDEAVKDLPKGYGINWTGEFENQVRATARLGQVVPISLAAIFVILFILFGSAKDAGLVLLNVPFALIGGILALHVTGMNFGISAGVGFIALFGICVQNGVILISVFNNNRKARMPLDQAIREGVRSRVRPVVMTALMAAIGLLPAAISTGIGSETQKPLAIVVIGGLITATILTLLIFPIIYRIFNRTQRALVV</sequence>
<dbReference type="SUPFAM" id="SSF82866">
    <property type="entry name" value="Multidrug efflux transporter AcrB transmembrane domain"/>
    <property type="match status" value="2"/>
</dbReference>
<evidence type="ECO:0000256" key="1">
    <source>
        <dbReference type="ARBA" id="ARBA00004651"/>
    </source>
</evidence>
<dbReference type="Gene3D" id="1.20.1640.10">
    <property type="entry name" value="Multidrug efflux transporter AcrB transmembrane domain"/>
    <property type="match status" value="2"/>
</dbReference>
<dbReference type="Gene3D" id="3.30.70.1430">
    <property type="entry name" value="Multidrug efflux transporter AcrB pore domain"/>
    <property type="match status" value="2"/>
</dbReference>
<evidence type="ECO:0000313" key="10">
    <source>
        <dbReference type="Proteomes" id="UP001597512"/>
    </source>
</evidence>
<comment type="caution">
    <text evidence="9">The sequence shown here is derived from an EMBL/GenBank/DDBJ whole genome shotgun (WGS) entry which is preliminary data.</text>
</comment>
<protein>
    <submittedName>
        <fullName evidence="9">Efflux RND transporter permease subunit</fullName>
    </submittedName>
</protein>
<keyword evidence="4" id="KW-1003">Cell membrane</keyword>
<gene>
    <name evidence="9" type="ORF">ACFS25_02880</name>
</gene>
<keyword evidence="7 8" id="KW-0472">Membrane</keyword>
<dbReference type="Gene3D" id="3.30.70.1320">
    <property type="entry name" value="Multidrug efflux transporter AcrB pore domain like"/>
    <property type="match status" value="1"/>
</dbReference>
<feature type="transmembrane region" description="Helical" evidence="8">
    <location>
        <begin position="534"/>
        <end position="553"/>
    </location>
</feature>
<comment type="subcellular location">
    <subcellularLocation>
        <location evidence="1">Cell membrane</location>
        <topology evidence="1">Multi-pass membrane protein</topology>
    </subcellularLocation>
</comment>
<dbReference type="Gene3D" id="3.30.2090.10">
    <property type="entry name" value="Multidrug efflux transporter AcrB TolC docking domain, DN and DC subdomains"/>
    <property type="match status" value="2"/>
</dbReference>
<feature type="transmembrane region" description="Helical" evidence="8">
    <location>
        <begin position="337"/>
        <end position="357"/>
    </location>
</feature>
<keyword evidence="10" id="KW-1185">Reference proteome</keyword>
<keyword evidence="6 8" id="KW-1133">Transmembrane helix</keyword>
<evidence type="ECO:0000256" key="2">
    <source>
        <dbReference type="ARBA" id="ARBA00010942"/>
    </source>
</evidence>
<dbReference type="Pfam" id="PF00873">
    <property type="entry name" value="ACR_tran"/>
    <property type="match status" value="1"/>
</dbReference>
<feature type="transmembrane region" description="Helical" evidence="8">
    <location>
        <begin position="999"/>
        <end position="1022"/>
    </location>
</feature>
<evidence type="ECO:0000256" key="4">
    <source>
        <dbReference type="ARBA" id="ARBA00022475"/>
    </source>
</evidence>
<dbReference type="InterPro" id="IPR001036">
    <property type="entry name" value="Acrflvin-R"/>
</dbReference>
<dbReference type="RefSeq" id="WP_381496895.1">
    <property type="nucleotide sequence ID" value="NZ_JBHUOM010000001.1"/>
</dbReference>
<keyword evidence="3" id="KW-0813">Transport</keyword>
<dbReference type="InterPro" id="IPR027463">
    <property type="entry name" value="AcrB_DN_DC_subdom"/>
</dbReference>
<dbReference type="PANTHER" id="PTHR32063:SF12">
    <property type="entry name" value="CATION EFFLUX SYSTEM PROTEIN"/>
    <property type="match status" value="1"/>
</dbReference>
<keyword evidence="5 8" id="KW-0812">Transmembrane</keyword>
<feature type="transmembrane region" description="Helical" evidence="8">
    <location>
        <begin position="870"/>
        <end position="890"/>
    </location>
</feature>
<dbReference type="EMBL" id="JBHUOM010000001">
    <property type="protein sequence ID" value="MFD2932704.1"/>
    <property type="molecule type" value="Genomic_DNA"/>
</dbReference>
<dbReference type="Proteomes" id="UP001597512">
    <property type="component" value="Unassembled WGS sequence"/>
</dbReference>
<evidence type="ECO:0000256" key="8">
    <source>
        <dbReference type="SAM" id="Phobius"/>
    </source>
</evidence>
<feature type="transmembrane region" description="Helical" evidence="8">
    <location>
        <begin position="968"/>
        <end position="987"/>
    </location>
</feature>
<dbReference type="SUPFAM" id="SSF82693">
    <property type="entry name" value="Multidrug efflux transporter AcrB pore domain, PN1, PN2, PC1 and PC2 subdomains"/>
    <property type="match status" value="3"/>
</dbReference>
<feature type="transmembrane region" description="Helical" evidence="8">
    <location>
        <begin position="897"/>
        <end position="916"/>
    </location>
</feature>
<dbReference type="PANTHER" id="PTHR32063">
    <property type="match status" value="1"/>
</dbReference>
<feature type="transmembrane region" description="Helical" evidence="8">
    <location>
        <begin position="363"/>
        <end position="382"/>
    </location>
</feature>
<evidence type="ECO:0000256" key="3">
    <source>
        <dbReference type="ARBA" id="ARBA00022448"/>
    </source>
</evidence>
<proteinExistence type="inferred from homology"/>
<evidence type="ECO:0000256" key="6">
    <source>
        <dbReference type="ARBA" id="ARBA00022989"/>
    </source>
</evidence>
<evidence type="ECO:0000256" key="5">
    <source>
        <dbReference type="ARBA" id="ARBA00022692"/>
    </source>
</evidence>
<feature type="transmembrane region" description="Helical" evidence="8">
    <location>
        <begin position="17"/>
        <end position="35"/>
    </location>
</feature>
<dbReference type="SUPFAM" id="SSF82714">
    <property type="entry name" value="Multidrug efflux transporter AcrB TolC docking domain, DN and DC subdomains"/>
    <property type="match status" value="2"/>
</dbReference>
<feature type="transmembrane region" description="Helical" evidence="8">
    <location>
        <begin position="476"/>
        <end position="502"/>
    </location>
</feature>
<organism evidence="9 10">
    <name type="scientific">Spirosoma flavum</name>
    <dbReference type="NCBI Taxonomy" id="2048557"/>
    <lineage>
        <taxon>Bacteria</taxon>
        <taxon>Pseudomonadati</taxon>
        <taxon>Bacteroidota</taxon>
        <taxon>Cytophagia</taxon>
        <taxon>Cytophagales</taxon>
        <taxon>Cytophagaceae</taxon>
        <taxon>Spirosoma</taxon>
    </lineage>
</organism>